<reference evidence="2 3" key="1">
    <citation type="submission" date="2019-06" db="EMBL/GenBank/DDBJ databases">
        <title>A chromosomal-level reference genome of Carpinus fangiana (Coryloideae, Betulaceae).</title>
        <authorList>
            <person name="Yang X."/>
            <person name="Wang Z."/>
            <person name="Zhang L."/>
            <person name="Hao G."/>
            <person name="Liu J."/>
            <person name="Yang Y."/>
        </authorList>
    </citation>
    <scope>NUCLEOTIDE SEQUENCE [LARGE SCALE GENOMIC DNA]</scope>
    <source>
        <strain evidence="2">Cfa_2016G</strain>
        <tissue evidence="2">Leaf</tissue>
    </source>
</reference>
<keyword evidence="3" id="KW-1185">Reference proteome</keyword>
<dbReference type="InterPro" id="IPR008581">
    <property type="entry name" value="DUF863_pln"/>
</dbReference>
<protein>
    <recommendedName>
        <fullName evidence="4">DUF863 domain-containing protein</fullName>
    </recommendedName>
</protein>
<sequence>MGTKVQCKGYLPGYYTMRDLNENSNSCSWPLYYGDKTLVNGQYYNDFLPRAATDSYPDYDKDVVKQMMLEHEAIFKNQVHELHRLYRIQRDLMDEFKRKEFHKTRMPIESSLSSSPLASQITSDARKWHIPSFPLANSVCARPSVSGVEDIHSTLSSIKGNSAQGGPFLSQNGGNSKDLEVLDSRPSKVRRKTFDLQLPADEYIDTEEGDQISKENVSGMSSYHSNRNHKVGSENGVKLFPIDGRKNGFQGEALTSESCLESRNGLADLNEPIQIEETNASGYVDVLGRRACHLEVQGPDLSAKPNSQFLSLQKEISLNSHNGTDNGTWNTRHLENNGNGKGWFSHMLESGHSKSNLNSASQGFQPEISSQPMQVLLNKAHESSAYYLTDQRKMGLWNERTVCALEMSDRGHEISSNKHLGSIVASHSPYTIAPSSWSHSVSSWERQSSSLSQKSISVQKQPCLNSSANLSKSSQSSVQSNGFFGDAWHLKSNPSCDPAFGSEVPNRNGFYHGSSSGSKEPVHLPSISYDYLNSSNDQHRAPDHFFNNGMMKYFKGSDCMDMNSVKDENVIAVLSNSSSNKVASQQGFEMIDGGQKHEEHLAVLPWFRPKPASKNQASNAGRVSTTEEPSFLQFSPKQFSNKIEKEKGTNEIFTQNLKSDSCSNDVEVKRTEGGAYPSNRKILGFPIFEKSHISKNESSSFTSPSVSLPLPSEGEVVENNGKNRVLDINLPCEAAVPDLGDQISAEVLVKDKKTDANVSIFRHNIDLNSSIGDDETSLVPSIPSTNVKITAGIDLEAPVVVETEEDVIPGEAAEKQHVALLQSPQHKAEHPEDDVMMIAAEAIVAISSTSLHNQFDDTTNCNPSEASVDCLNWFVEIVSSCGDDIESKFDLVLRVKDSEDNEEEEEEGSDYFEFMTLKLIETKEEDYMPKPLVPENLKLEETGATLLPNRARKGQARRGRQRRDFQRDILPGLASLSRHEVTEDLQTFGGLMRATGHLWHSGLTRRSSTRNGCGRGRRRSVASSSPPVPINSACTQLIQQLNNVEVGLEDRSLTGWGKTTRRPRRQRCPAGNHTSIPLT</sequence>
<dbReference type="Pfam" id="PF05904">
    <property type="entry name" value="DUF863"/>
    <property type="match status" value="1"/>
</dbReference>
<feature type="region of interest" description="Disordered" evidence="1">
    <location>
        <begin position="1054"/>
        <end position="1079"/>
    </location>
</feature>
<name>A0A5N6R093_9ROSI</name>
<evidence type="ECO:0000313" key="2">
    <source>
        <dbReference type="EMBL" id="KAE8023176.1"/>
    </source>
</evidence>
<accession>A0A5N6R093</accession>
<dbReference type="OrthoDB" id="630817at2759"/>
<dbReference type="EMBL" id="CM017323">
    <property type="protein sequence ID" value="KAE8023176.1"/>
    <property type="molecule type" value="Genomic_DNA"/>
</dbReference>
<proteinExistence type="predicted"/>
<dbReference type="AlphaFoldDB" id="A0A5N6R093"/>
<evidence type="ECO:0008006" key="4">
    <source>
        <dbReference type="Google" id="ProtNLM"/>
    </source>
</evidence>
<evidence type="ECO:0000256" key="1">
    <source>
        <dbReference type="SAM" id="MobiDB-lite"/>
    </source>
</evidence>
<feature type="region of interest" description="Disordered" evidence="1">
    <location>
        <begin position="1003"/>
        <end position="1029"/>
    </location>
</feature>
<organism evidence="2 3">
    <name type="scientific">Carpinus fangiana</name>
    <dbReference type="NCBI Taxonomy" id="176857"/>
    <lineage>
        <taxon>Eukaryota</taxon>
        <taxon>Viridiplantae</taxon>
        <taxon>Streptophyta</taxon>
        <taxon>Embryophyta</taxon>
        <taxon>Tracheophyta</taxon>
        <taxon>Spermatophyta</taxon>
        <taxon>Magnoliopsida</taxon>
        <taxon>eudicotyledons</taxon>
        <taxon>Gunneridae</taxon>
        <taxon>Pentapetalae</taxon>
        <taxon>rosids</taxon>
        <taxon>fabids</taxon>
        <taxon>Fagales</taxon>
        <taxon>Betulaceae</taxon>
        <taxon>Carpinus</taxon>
    </lineage>
</organism>
<evidence type="ECO:0000313" key="3">
    <source>
        <dbReference type="Proteomes" id="UP000327013"/>
    </source>
</evidence>
<dbReference type="PANTHER" id="PTHR33167">
    <property type="entry name" value="TRANSCRIPTION FACTOR, PUTATIVE (DUF863)-RELATED"/>
    <property type="match status" value="1"/>
</dbReference>
<dbReference type="PANTHER" id="PTHR33167:SF4">
    <property type="entry name" value="TRANSCRIPTION FACTOR, PUTATIVE (DUF863)-RELATED"/>
    <property type="match status" value="1"/>
</dbReference>
<dbReference type="Proteomes" id="UP000327013">
    <property type="component" value="Chromosome 3"/>
</dbReference>
<gene>
    <name evidence="2" type="ORF">FH972_008911</name>
</gene>